<feature type="domain" description="RRM" evidence="7">
    <location>
        <begin position="116"/>
        <end position="193"/>
    </location>
</feature>
<dbReference type="PANTHER" id="PTHR13976">
    <property type="entry name" value="HETEROGENEOUS NUCLEAR RIBONUCLEOPROTEIN-RELATED"/>
    <property type="match status" value="1"/>
</dbReference>
<dbReference type="KEGG" id="dpl:KGM_204455"/>
<dbReference type="AlphaFoldDB" id="A0A212EUQ9"/>
<dbReference type="SMART" id="SM00360">
    <property type="entry name" value="RRM"/>
    <property type="match status" value="3"/>
</dbReference>
<dbReference type="GO" id="GO:0003723">
    <property type="term" value="F:RNA binding"/>
    <property type="evidence" value="ECO:0007669"/>
    <property type="project" value="UniProtKB-UniRule"/>
</dbReference>
<dbReference type="InterPro" id="IPR035979">
    <property type="entry name" value="RBD_domain_sf"/>
</dbReference>
<dbReference type="EMBL" id="AGBW02012312">
    <property type="protein sequence ID" value="OWR45240.1"/>
    <property type="molecule type" value="Genomic_DNA"/>
</dbReference>
<protein>
    <submittedName>
        <fullName evidence="8">Heterogeneous nuclear ribonucleoprotein</fullName>
    </submittedName>
</protein>
<dbReference type="SUPFAM" id="SSF54928">
    <property type="entry name" value="RNA-binding domain, RBD"/>
    <property type="match status" value="3"/>
</dbReference>
<keyword evidence="8" id="KW-0687">Ribonucleoprotein</keyword>
<evidence type="ECO:0000259" key="7">
    <source>
        <dbReference type="PROSITE" id="PS50102"/>
    </source>
</evidence>
<dbReference type="Pfam" id="PF00076">
    <property type="entry name" value="RRM_1"/>
    <property type="match status" value="3"/>
</dbReference>
<organism evidence="8 9">
    <name type="scientific">Danaus plexippus plexippus</name>
    <dbReference type="NCBI Taxonomy" id="278856"/>
    <lineage>
        <taxon>Eukaryota</taxon>
        <taxon>Metazoa</taxon>
        <taxon>Ecdysozoa</taxon>
        <taxon>Arthropoda</taxon>
        <taxon>Hexapoda</taxon>
        <taxon>Insecta</taxon>
        <taxon>Pterygota</taxon>
        <taxon>Neoptera</taxon>
        <taxon>Endopterygota</taxon>
        <taxon>Lepidoptera</taxon>
        <taxon>Glossata</taxon>
        <taxon>Ditrysia</taxon>
        <taxon>Papilionoidea</taxon>
        <taxon>Nymphalidae</taxon>
        <taxon>Danainae</taxon>
        <taxon>Danaini</taxon>
        <taxon>Danaina</taxon>
        <taxon>Danaus</taxon>
        <taxon>Danaus</taxon>
    </lineage>
</organism>
<dbReference type="InterPro" id="IPR050666">
    <property type="entry name" value="ESRP"/>
</dbReference>
<feature type="region of interest" description="Disordered" evidence="6">
    <location>
        <begin position="301"/>
        <end position="335"/>
    </location>
</feature>
<evidence type="ECO:0000256" key="2">
    <source>
        <dbReference type="ARBA" id="ARBA00022664"/>
    </source>
</evidence>
<dbReference type="eggNOG" id="KOG4211">
    <property type="taxonomic scope" value="Eukaryota"/>
</dbReference>
<dbReference type="InterPro" id="IPR012677">
    <property type="entry name" value="Nucleotide-bd_a/b_plait_sf"/>
</dbReference>
<evidence type="ECO:0000256" key="5">
    <source>
        <dbReference type="PROSITE-ProRule" id="PRU00176"/>
    </source>
</evidence>
<keyword evidence="9" id="KW-1185">Reference proteome</keyword>
<dbReference type="InterPro" id="IPR000504">
    <property type="entry name" value="RRM_dom"/>
</dbReference>
<keyword evidence="1" id="KW-0597">Phosphoprotein</keyword>
<keyword evidence="2" id="KW-0507">mRNA processing</keyword>
<sequence length="430" mass="48120">MLGSGDGSYIIKLRGLPFSTTAEDVLTFLSGVNVINDKEGVHLTEVRPGRPSGECFVEVQSQDDVTHALKKDKENIGRRYIEVFSTDRQDMEWALNAMRQSENGFDVIPNVSDDFGIVKLRGLPFGCSKEEIIQFFNGLSVVQDGVHLLSDHTGRASGEAFVYFVDKQSARDALDRDMEKIGHRMLHANAVMTSKDSLCLVDVITVCYEYWHSGVHWLLSCQGRGSRGAGGGSRKTAAGLYEMHQLYEAGDRGFMRYDMDVLKHILTVLVPYIEVFLSSADKVRAYGARLEGGGFKSRGYRPTPYDRNDRLSGRFGGRGRGSFARGGSGGSYTGRGGRLGSSHCVHMRGLPFKATPQDIAYFFKPIRPLNINIHYDNSGRPSGEADVEFECHEDAMRAMRRDKNNMEHRYIELFMNSSPTFKSPRPFRTY</sequence>
<comment type="caution">
    <text evidence="8">The sequence shown here is derived from an EMBL/GenBank/DDBJ whole genome shotgun (WGS) entry which is preliminary data.</text>
</comment>
<dbReference type="STRING" id="278856.A0A212EUQ9"/>
<name>A0A212EUQ9_DANPL</name>
<dbReference type="PROSITE" id="PS50102">
    <property type="entry name" value="RRM"/>
    <property type="match status" value="2"/>
</dbReference>
<dbReference type="InParanoid" id="A0A212EUQ9"/>
<evidence type="ECO:0000256" key="1">
    <source>
        <dbReference type="ARBA" id="ARBA00022553"/>
    </source>
</evidence>
<feature type="compositionally biased region" description="Gly residues" evidence="6">
    <location>
        <begin position="314"/>
        <end position="335"/>
    </location>
</feature>
<reference evidence="8 9" key="1">
    <citation type="journal article" date="2011" name="Cell">
        <title>The monarch butterfly genome yields insights into long-distance migration.</title>
        <authorList>
            <person name="Zhan S."/>
            <person name="Merlin C."/>
            <person name="Boore J.L."/>
            <person name="Reppert S.M."/>
        </authorList>
    </citation>
    <scope>NUCLEOTIDE SEQUENCE [LARGE SCALE GENOMIC DNA]</scope>
    <source>
        <strain evidence="8">F-2</strain>
    </source>
</reference>
<keyword evidence="3" id="KW-0677">Repeat</keyword>
<accession>A0A212EUQ9</accession>
<dbReference type="GO" id="GO:0006397">
    <property type="term" value="P:mRNA processing"/>
    <property type="evidence" value="ECO:0007669"/>
    <property type="project" value="UniProtKB-KW"/>
</dbReference>
<dbReference type="FunFam" id="3.30.70.330:FF:000131">
    <property type="entry name" value="Heterogeneous nuclear ribonucleoprotein h3 isoform"/>
    <property type="match status" value="1"/>
</dbReference>
<feature type="domain" description="RRM" evidence="7">
    <location>
        <begin position="343"/>
        <end position="418"/>
    </location>
</feature>
<evidence type="ECO:0000256" key="6">
    <source>
        <dbReference type="SAM" id="MobiDB-lite"/>
    </source>
</evidence>
<gene>
    <name evidence="8" type="ORF">KGM_204455</name>
</gene>
<evidence type="ECO:0000256" key="4">
    <source>
        <dbReference type="ARBA" id="ARBA00022884"/>
    </source>
</evidence>
<dbReference type="Gene3D" id="3.30.70.330">
    <property type="match status" value="3"/>
</dbReference>
<evidence type="ECO:0000256" key="3">
    <source>
        <dbReference type="ARBA" id="ARBA00022737"/>
    </source>
</evidence>
<keyword evidence="4 5" id="KW-0694">RNA-binding</keyword>
<dbReference type="GO" id="GO:1990904">
    <property type="term" value="C:ribonucleoprotein complex"/>
    <property type="evidence" value="ECO:0007669"/>
    <property type="project" value="UniProtKB-KW"/>
</dbReference>
<dbReference type="FunCoup" id="A0A212EUQ9">
    <property type="interactions" value="1284"/>
</dbReference>
<evidence type="ECO:0000313" key="8">
    <source>
        <dbReference type="EMBL" id="OWR45240.1"/>
    </source>
</evidence>
<evidence type="ECO:0000313" key="9">
    <source>
        <dbReference type="Proteomes" id="UP000007151"/>
    </source>
</evidence>
<dbReference type="Proteomes" id="UP000007151">
    <property type="component" value="Unassembled WGS sequence"/>
</dbReference>
<proteinExistence type="predicted"/>